<dbReference type="Pfam" id="PF00501">
    <property type="entry name" value="AMP-binding"/>
    <property type="match status" value="1"/>
</dbReference>
<dbReference type="PANTHER" id="PTHR22754:SF32">
    <property type="entry name" value="DISCO-INTERACTING PROTEIN 2"/>
    <property type="match status" value="1"/>
</dbReference>
<comment type="caution">
    <text evidence="4">The sequence shown here is derived from an EMBL/GenBank/DDBJ whole genome shotgun (WGS) entry which is preliminary data.</text>
</comment>
<feature type="region of interest" description="Disordered" evidence="1">
    <location>
        <begin position="49"/>
        <end position="70"/>
    </location>
</feature>
<keyword evidence="5" id="KW-1185">Reference proteome</keyword>
<evidence type="ECO:0000256" key="1">
    <source>
        <dbReference type="SAM" id="MobiDB-lite"/>
    </source>
</evidence>
<dbReference type="InterPro" id="IPR042099">
    <property type="entry name" value="ANL_N_sf"/>
</dbReference>
<gene>
    <name evidence="4" type="ORF">QYM36_004035</name>
</gene>
<feature type="region of interest" description="Disordered" evidence="1">
    <location>
        <begin position="282"/>
        <end position="305"/>
    </location>
</feature>
<dbReference type="InterPro" id="IPR045851">
    <property type="entry name" value="AMP-bd_C_sf"/>
</dbReference>
<evidence type="ECO:0000313" key="4">
    <source>
        <dbReference type="EMBL" id="KAK2719988.1"/>
    </source>
</evidence>
<dbReference type="Gene3D" id="3.30.300.30">
    <property type="match status" value="1"/>
</dbReference>
<accession>A0AA88I2Q7</accession>
<dbReference type="Gene3D" id="3.40.50.12780">
    <property type="entry name" value="N-terminal domain of ligase-like"/>
    <property type="match status" value="2"/>
</dbReference>
<evidence type="ECO:0000259" key="2">
    <source>
        <dbReference type="Pfam" id="PF00501"/>
    </source>
</evidence>
<name>A0AA88I2Q7_ARTSF</name>
<feature type="domain" description="AMP-dependent synthetase/ligase" evidence="2">
    <location>
        <begin position="110"/>
        <end position="261"/>
    </location>
</feature>
<evidence type="ECO:0000259" key="3">
    <source>
        <dbReference type="Pfam" id="PF24919"/>
    </source>
</evidence>
<organism evidence="4 5">
    <name type="scientific">Artemia franciscana</name>
    <name type="common">Brine shrimp</name>
    <name type="synonym">Artemia sanfranciscana</name>
    <dbReference type="NCBI Taxonomy" id="6661"/>
    <lineage>
        <taxon>Eukaryota</taxon>
        <taxon>Metazoa</taxon>
        <taxon>Ecdysozoa</taxon>
        <taxon>Arthropoda</taxon>
        <taxon>Crustacea</taxon>
        <taxon>Branchiopoda</taxon>
        <taxon>Anostraca</taxon>
        <taxon>Artemiidae</taxon>
        <taxon>Artemia</taxon>
    </lineage>
</organism>
<evidence type="ECO:0000313" key="5">
    <source>
        <dbReference type="Proteomes" id="UP001187531"/>
    </source>
</evidence>
<dbReference type="InterPro" id="IPR056881">
    <property type="entry name" value="Mug62_dom"/>
</dbReference>
<dbReference type="Pfam" id="PF24919">
    <property type="entry name" value="Mug62"/>
    <property type="match status" value="1"/>
</dbReference>
<reference evidence="4" key="1">
    <citation type="submission" date="2023-07" db="EMBL/GenBank/DDBJ databases">
        <title>Chromosome-level genome assembly of Artemia franciscana.</title>
        <authorList>
            <person name="Jo E."/>
        </authorList>
    </citation>
    <scope>NUCLEOTIDE SEQUENCE</scope>
    <source>
        <tissue evidence="4">Whole body</tissue>
    </source>
</reference>
<dbReference type="Proteomes" id="UP001187531">
    <property type="component" value="Unassembled WGS sequence"/>
</dbReference>
<feature type="non-terminal residue" evidence="4">
    <location>
        <position position="747"/>
    </location>
</feature>
<proteinExistence type="predicted"/>
<dbReference type="AlphaFoldDB" id="A0AA88I2Q7"/>
<protein>
    <submittedName>
        <fullName evidence="4">Uncharacterized protein</fullName>
    </submittedName>
</protein>
<feature type="domain" description="Meiotically up-regulated gene 62 protein-like alpha-beta" evidence="3">
    <location>
        <begin position="673"/>
        <end position="740"/>
    </location>
</feature>
<dbReference type="InterPro" id="IPR000873">
    <property type="entry name" value="AMP-dep_synth/lig_dom"/>
</dbReference>
<dbReference type="EMBL" id="JAVRJZ010000007">
    <property type="protein sequence ID" value="KAK2719988.1"/>
    <property type="molecule type" value="Genomic_DNA"/>
</dbReference>
<dbReference type="CDD" id="cd05905">
    <property type="entry name" value="Dip2"/>
    <property type="match status" value="1"/>
</dbReference>
<dbReference type="InterPro" id="IPR037337">
    <property type="entry name" value="Dip2-like_dom"/>
</dbReference>
<dbReference type="SUPFAM" id="SSF56801">
    <property type="entry name" value="Acetyl-CoA synthetase-like"/>
    <property type="match status" value="1"/>
</dbReference>
<sequence>MIGTIESSGGNKWRVSAKIQQLLNTLKRPKRRPLPEFYEDDDIELELAAKQRDPNAPRPEGSTMSPAVGEPLVVPSGLPKSLEAALQRYGSAGFKAPVATSVEPNGRLGPTLTYGKLLSRAYKIAYALANKMNGKSDINLKPGDRVALVYPNGDPMSFMCAFYGCLFASMVPVPIEVPLTRRDAGSLQIGFLLGSCGVEVALTTDACLKGIPRTSTGEIVAFKGWPKLSWFATDHLIKQPKDWQPPVKLSDSDHSPAYIEFVGGWIILSKWLKQAHQKNTFDDPKKSDVQGECPHGKVHKGHSDLRPTYATDREGSVKGVTVTRHNMISHCRSLTAACGYTEGEVMICVVDFKRESGLWHAIQSAILNGMHIIFIPYALMKIQPAAWMHMVTKFRGKLASLAIVKSRDLHWGLLATRDHRDICLSTLRMLLVSDGANPWSLSSCDQFIATFQAQGLRPDAVCPAAGSSQSLTVSLRRPGRQGANATGRGILSMSGLSHGVVRVDQEDSLTSLTLQDCGHVLPGDLMTVIRIDGTPQLCKTDEVGELCVSNVASGSSYWNLPGLSNNIFKIVPLITEGERNPLPPETEFVRTGLLGFLGPGGLVFVCGSRDGLMTVSGRRHNADDLIATVLAVEPMKFIYRGRIAVFAIRVLRDERVCIVAEQRPDCSEEESFQWMSRVLQAVDSIHQVGIYCLALVPPNYLPKTPLGGIHLSETRRRFLEGSLHPANVLMCPHTCVTNLPKPREVHQ</sequence>
<dbReference type="PANTHER" id="PTHR22754">
    <property type="entry name" value="DISCO-INTERACTING PROTEIN 2 DIP2 -RELATED"/>
    <property type="match status" value="1"/>
</dbReference>